<feature type="signal peptide" evidence="1">
    <location>
        <begin position="1"/>
        <end position="22"/>
    </location>
</feature>
<evidence type="ECO:0000256" key="1">
    <source>
        <dbReference type="SAM" id="SignalP"/>
    </source>
</evidence>
<dbReference type="Gene3D" id="3.90.1720.10">
    <property type="entry name" value="endopeptidase domain like (from Nostoc punctiforme)"/>
    <property type="match status" value="1"/>
</dbReference>
<feature type="chain" id="PRO_5037220752" evidence="1">
    <location>
        <begin position="23"/>
        <end position="208"/>
    </location>
</feature>
<accession>A0A933IB46</accession>
<dbReference type="Proteomes" id="UP000736328">
    <property type="component" value="Unassembled WGS sequence"/>
</dbReference>
<reference evidence="2" key="1">
    <citation type="submission" date="2020-07" db="EMBL/GenBank/DDBJ databases">
        <title>Huge and variable diversity of episymbiotic CPR bacteria and DPANN archaea in groundwater ecosystems.</title>
        <authorList>
            <person name="He C.Y."/>
            <person name="Keren R."/>
            <person name="Whittaker M."/>
            <person name="Farag I.F."/>
            <person name="Doudna J."/>
            <person name="Cate J.H.D."/>
            <person name="Banfield J.F."/>
        </authorList>
    </citation>
    <scope>NUCLEOTIDE SEQUENCE</scope>
    <source>
        <strain evidence="2">NC_groundwater_1520_Pr4_B-0.1um_53_5</strain>
    </source>
</reference>
<dbReference type="SUPFAM" id="SSF54001">
    <property type="entry name" value="Cysteine proteinases"/>
    <property type="match status" value="1"/>
</dbReference>
<name>A0A933IB46_UNCT6</name>
<evidence type="ECO:0000313" key="2">
    <source>
        <dbReference type="EMBL" id="MBI4726054.1"/>
    </source>
</evidence>
<keyword evidence="1" id="KW-0732">Signal</keyword>
<comment type="caution">
    <text evidence="2">The sequence shown here is derived from an EMBL/GenBank/DDBJ whole genome shotgun (WGS) entry which is preliminary data.</text>
</comment>
<sequence>MRRWRRRILLLTTVLAVSCSPAYVPRKEPVGDETQTRQALVKYAKSLIGAKGLTEMDGRFKNDCSGFVNGVYAVMGRRIKYNFVRQGCSLSESLYLTLNDRNLAYRDMPPRPADAVFFKNTLENSYDKITHVGLVEEVLEDGTVVILHYGSGRVGRLKMNLRHPYDHKDDRGEIINDYLRKSGGRQTRDDLAGALFFMFGNLFRFTEQ</sequence>
<protein>
    <submittedName>
        <fullName evidence="2">CHAP domain-containing protein</fullName>
    </submittedName>
</protein>
<dbReference type="EMBL" id="JACQXR010000027">
    <property type="protein sequence ID" value="MBI4726054.1"/>
    <property type="molecule type" value="Genomic_DNA"/>
</dbReference>
<organism evidence="2 3">
    <name type="scientific">candidate division TA06 bacterium</name>
    <dbReference type="NCBI Taxonomy" id="2250710"/>
    <lineage>
        <taxon>Bacteria</taxon>
        <taxon>Bacteria division TA06</taxon>
    </lineage>
</organism>
<dbReference type="PROSITE" id="PS51257">
    <property type="entry name" value="PROKAR_LIPOPROTEIN"/>
    <property type="match status" value="1"/>
</dbReference>
<evidence type="ECO:0000313" key="3">
    <source>
        <dbReference type="Proteomes" id="UP000736328"/>
    </source>
</evidence>
<proteinExistence type="predicted"/>
<dbReference type="InterPro" id="IPR038765">
    <property type="entry name" value="Papain-like_cys_pep_sf"/>
</dbReference>
<gene>
    <name evidence="2" type="ORF">HY768_02315</name>
</gene>
<dbReference type="AlphaFoldDB" id="A0A933IB46"/>